<keyword evidence="3" id="KW-1185">Reference proteome</keyword>
<feature type="region of interest" description="Disordered" evidence="1">
    <location>
        <begin position="1"/>
        <end position="23"/>
    </location>
</feature>
<evidence type="ECO:0000313" key="2">
    <source>
        <dbReference type="EMBL" id="KAK8008347.1"/>
    </source>
</evidence>
<feature type="compositionally biased region" description="Polar residues" evidence="1">
    <location>
        <begin position="137"/>
        <end position="149"/>
    </location>
</feature>
<feature type="region of interest" description="Disordered" evidence="1">
    <location>
        <begin position="122"/>
        <end position="149"/>
    </location>
</feature>
<feature type="compositionally biased region" description="Polar residues" evidence="1">
    <location>
        <begin position="615"/>
        <end position="625"/>
    </location>
</feature>
<name>A0ABR1RCL5_9PEZI</name>
<feature type="region of interest" description="Disordered" evidence="1">
    <location>
        <begin position="452"/>
        <end position="495"/>
    </location>
</feature>
<feature type="region of interest" description="Disordered" evidence="1">
    <location>
        <begin position="43"/>
        <end position="72"/>
    </location>
</feature>
<organism evidence="2 3">
    <name type="scientific">Apiospora marii</name>
    <dbReference type="NCBI Taxonomy" id="335849"/>
    <lineage>
        <taxon>Eukaryota</taxon>
        <taxon>Fungi</taxon>
        <taxon>Dikarya</taxon>
        <taxon>Ascomycota</taxon>
        <taxon>Pezizomycotina</taxon>
        <taxon>Sordariomycetes</taxon>
        <taxon>Xylariomycetidae</taxon>
        <taxon>Amphisphaeriales</taxon>
        <taxon>Apiosporaceae</taxon>
        <taxon>Apiospora</taxon>
    </lineage>
</organism>
<accession>A0ABR1RCL5</accession>
<feature type="region of interest" description="Disordered" evidence="1">
    <location>
        <begin position="586"/>
        <end position="642"/>
    </location>
</feature>
<reference evidence="2 3" key="1">
    <citation type="submission" date="2023-01" db="EMBL/GenBank/DDBJ databases">
        <title>Analysis of 21 Apiospora genomes using comparative genomics revels a genus with tremendous synthesis potential of carbohydrate active enzymes and secondary metabolites.</title>
        <authorList>
            <person name="Sorensen T."/>
        </authorList>
    </citation>
    <scope>NUCLEOTIDE SEQUENCE [LARGE SCALE GENOMIC DNA]</scope>
    <source>
        <strain evidence="2 3">CBS 20057</strain>
    </source>
</reference>
<evidence type="ECO:0000256" key="1">
    <source>
        <dbReference type="SAM" id="MobiDB-lite"/>
    </source>
</evidence>
<sequence>MSSNCPDGRAETGGAAAPVSVPPWNARAVVPYEALWRMRHEREGGGVVPGGDDDAAEPAEGSAALSSPLEQGGEEDLTFVRFPQHYFRLPRLERHDNEEIGGDSLAIAEEYPDPEIFEDLTSSHDQQSNEQGDDQGSEQSYQQSNELQRNTPALGQETHTAIAEFVKEVVLEPVLHKDIEYAAIAPTSGIQQGRENWRDASQTVSYGLFNNIPIVILPVEDIRTAFQSLQGVLPKDIYNYKVASDVSGFWEEPRAYPLHQYIDAEVQRLRIINVLIHGWQQVGILERSPDIHAGNIQSWMHLLAVKSDPLGHHRQLHEEEAKNWLVKRFIEAAQTCNLLPKCPWIRRDNASDWLHLFVPINNPWVSIPPGTRDQGYWTWHNSVARQYWKRCGITNEECLRLTRLWGVYRPDCTPFLFLDEANIVTPVNKPDEIPPGYFCEMVTTRRRRAEQVQSATHMTRPGVPPFVDDGGTEDAGFDHDGDVDENDDSAAGKSSVQKFREAATNLHQNTQQPSYSAVPNHNVSAWEQSLPQPSTGLQSPNNFGHAANQPFVNWSLFGASPSIHSSEAGYLDEEEDDSTAEYEMSGQYNNTSANGGRDGGGPEGRGGRRELGNFNLRQNVTSNAAHSLPARPPPLRQPTGPRFECLLIESTYSRTLAASGTSPPSFRSLPSA</sequence>
<proteinExistence type="predicted"/>
<gene>
    <name evidence="2" type="ORF">PG991_010898</name>
</gene>
<evidence type="ECO:0000313" key="3">
    <source>
        <dbReference type="Proteomes" id="UP001396898"/>
    </source>
</evidence>
<dbReference type="EMBL" id="JAQQWI010000016">
    <property type="protein sequence ID" value="KAK8008347.1"/>
    <property type="molecule type" value="Genomic_DNA"/>
</dbReference>
<comment type="caution">
    <text evidence="2">The sequence shown here is derived from an EMBL/GenBank/DDBJ whole genome shotgun (WGS) entry which is preliminary data.</text>
</comment>
<dbReference type="Proteomes" id="UP001396898">
    <property type="component" value="Unassembled WGS sequence"/>
</dbReference>
<protein>
    <submittedName>
        <fullName evidence="2">Uncharacterized protein</fullName>
    </submittedName>
</protein>